<evidence type="ECO:0000313" key="1">
    <source>
        <dbReference type="EMBL" id="KAI4462642.1"/>
    </source>
</evidence>
<organism evidence="1 2">
    <name type="scientific">Holotrichia oblita</name>
    <name type="common">Chafer beetle</name>
    <dbReference type="NCBI Taxonomy" id="644536"/>
    <lineage>
        <taxon>Eukaryota</taxon>
        <taxon>Metazoa</taxon>
        <taxon>Ecdysozoa</taxon>
        <taxon>Arthropoda</taxon>
        <taxon>Hexapoda</taxon>
        <taxon>Insecta</taxon>
        <taxon>Pterygota</taxon>
        <taxon>Neoptera</taxon>
        <taxon>Endopterygota</taxon>
        <taxon>Coleoptera</taxon>
        <taxon>Polyphaga</taxon>
        <taxon>Scarabaeiformia</taxon>
        <taxon>Scarabaeidae</taxon>
        <taxon>Melolonthinae</taxon>
        <taxon>Holotrichia</taxon>
    </lineage>
</organism>
<keyword evidence="1" id="KW-0813">Transport</keyword>
<dbReference type="EMBL" id="CM043018">
    <property type="protein sequence ID" value="KAI4462642.1"/>
    <property type="molecule type" value="Genomic_DNA"/>
</dbReference>
<reference evidence="1" key="1">
    <citation type="submission" date="2022-04" db="EMBL/GenBank/DDBJ databases">
        <title>Chromosome-scale genome assembly of Holotrichia oblita Faldermann.</title>
        <authorList>
            <person name="Rongchong L."/>
        </authorList>
    </citation>
    <scope>NUCLEOTIDE SEQUENCE</scope>
    <source>
        <strain evidence="1">81SQS9</strain>
    </source>
</reference>
<name>A0ACB9T765_HOLOL</name>
<evidence type="ECO:0000313" key="2">
    <source>
        <dbReference type="Proteomes" id="UP001056778"/>
    </source>
</evidence>
<comment type="caution">
    <text evidence="1">The sequence shown here is derived from an EMBL/GenBank/DDBJ whole genome shotgun (WGS) entry which is preliminary data.</text>
</comment>
<keyword evidence="1" id="KW-0407">Ion channel</keyword>
<keyword evidence="2" id="KW-1185">Reference proteome</keyword>
<gene>
    <name evidence="1" type="ORF">MML48_4g00017871</name>
</gene>
<sequence>MVLVREQSVQTCGENTISNVVNHNNSNSVTNKELEENNNGVKLEQRGQRPLKPQRRQQVKKFDQRNGEGKLELDDVDESRKIVVLGDSHVRNSAMLLKANLDNRRYAVQTICKPNAVFRDVVADMENLVTGMSEKDCVIIQAGCNDVLKGQTFEADLISNVFHKLAHTNVILLSIPYWKGRPILNRLIFSYNCKLYNVIKSCGFSNVEFVEVNMILNNTDKNKDGFHTSRRGKERIFQYAIDCYNSKLQHRVLNFCPKDMKADICVHLNRKVFNEHPAFRLASDGCLRALAMHFTMSHSAPGDLLYHTGESIDSLCFIVTGSLEVIQDDEVVAILGKGDVFGDSFWKDNAVGQSAANVRALTYCDLHTIKRDKLLEVLDFYQAFANSFARNLVLTYNLRHRLIFRKTADVRREKELAERRKNEPQLDQSQDHLVRKIFSKFRRDRSTHTPPVQQSSDPEKGDEDKNLVRVMSTTKLSSVAEKDDVSGNGTVTTKVARSVPARTSKWGRLLGSSSLDSSSEVPSQPPSFTRSLSAKDASKDRPSSSSSGSSGSQSTGSGNKVFPKLQKVSTTSSPGITRQDTIEEIVEIEGPHRSLQLRKMQSYDCGLRDPSTASLYQTPVLEPSIAPPEYKELMTNLMDFKVDVKLEIQRLNQKMSRMEELLSELLTKITQTGSSSSSPQGEEGTTKHKTSSMHTIAERPTELLSYSGIPEGTGLGPLILKKRRSKSRNKGTAPQIPTPPGKITSPDSATGSPTETTKMLDDPASTTPSSRKSTDFL</sequence>
<dbReference type="Proteomes" id="UP001056778">
    <property type="component" value="Chromosome 4"/>
</dbReference>
<accession>A0ACB9T765</accession>
<keyword evidence="1" id="KW-0406">Ion transport</keyword>
<protein>
    <submittedName>
        <fullName evidence="1">Voltage and ligand gated potassium channel</fullName>
    </submittedName>
</protein>
<proteinExistence type="predicted"/>